<keyword evidence="4" id="KW-1185">Reference proteome</keyword>
<keyword evidence="3" id="KW-0808">Transferase</keyword>
<protein>
    <submittedName>
        <fullName evidence="3">NTP transferase domain-containing protein</fullName>
    </submittedName>
</protein>
<dbReference type="InterPro" id="IPR036388">
    <property type="entry name" value="WH-like_DNA-bd_sf"/>
</dbReference>
<dbReference type="PANTHER" id="PTHR43777">
    <property type="entry name" value="MOLYBDENUM COFACTOR CYTIDYLYLTRANSFERASE"/>
    <property type="match status" value="1"/>
</dbReference>
<dbReference type="InterPro" id="IPR029044">
    <property type="entry name" value="Nucleotide-diphossugar_trans"/>
</dbReference>
<dbReference type="GO" id="GO:0016740">
    <property type="term" value="F:transferase activity"/>
    <property type="evidence" value="ECO:0007669"/>
    <property type="project" value="UniProtKB-KW"/>
</dbReference>
<accession>A0ABT7UQF5</accession>
<organism evidence="3 4">
    <name type="scientific">Allofournierella massiliensis</name>
    <dbReference type="NCBI Taxonomy" id="1650663"/>
    <lineage>
        <taxon>Bacteria</taxon>
        <taxon>Bacillati</taxon>
        <taxon>Bacillota</taxon>
        <taxon>Clostridia</taxon>
        <taxon>Eubacteriales</taxon>
        <taxon>Oscillospiraceae</taxon>
        <taxon>Allofournierella</taxon>
    </lineage>
</organism>
<reference evidence="3 4" key="3">
    <citation type="submission" date="2023-06" db="EMBL/GenBank/DDBJ databases">
        <authorList>
            <person name="Zeman M."/>
            <person name="Kubasova T."/>
            <person name="Jahodarova E."/>
            <person name="Nykrynova M."/>
            <person name="Rychlik I."/>
        </authorList>
    </citation>
    <scope>NUCLEOTIDE SEQUENCE [LARGE SCALE GENOMIC DNA]</scope>
    <source>
        <strain evidence="3 4">ET340</strain>
    </source>
</reference>
<reference evidence="4" key="2">
    <citation type="submission" date="2023-06" db="EMBL/GenBank/DDBJ databases">
        <title>Identification and characterization of horizontal gene transfer across gut microbiota members of farm animals based on homology search.</title>
        <authorList>
            <person name="Zeman M."/>
            <person name="Kubasova T."/>
            <person name="Jahodarova E."/>
            <person name="Nykrynova M."/>
            <person name="Rychlik I."/>
        </authorList>
    </citation>
    <scope>NUCLEOTIDE SEQUENCE [LARGE SCALE GENOMIC DNA]</scope>
    <source>
        <strain evidence="4">ET340</strain>
    </source>
</reference>
<dbReference type="InterPro" id="IPR025877">
    <property type="entry name" value="MobA-like_NTP_Trfase"/>
</dbReference>
<dbReference type="SUPFAM" id="SSF46785">
    <property type="entry name" value="Winged helix' DNA-binding domain"/>
    <property type="match status" value="1"/>
</dbReference>
<dbReference type="SUPFAM" id="SSF53448">
    <property type="entry name" value="Nucleotide-diphospho-sugar transferases"/>
    <property type="match status" value="1"/>
</dbReference>
<dbReference type="InterPro" id="IPR000847">
    <property type="entry name" value="LysR_HTH_N"/>
</dbReference>
<dbReference type="InterPro" id="IPR036390">
    <property type="entry name" value="WH_DNA-bd_sf"/>
</dbReference>
<dbReference type="Proteomes" id="UP001529380">
    <property type="component" value="Unassembled WGS sequence"/>
</dbReference>
<feature type="domain" description="MobA-like NTP transferase" evidence="2">
    <location>
        <begin position="5"/>
        <end position="159"/>
    </location>
</feature>
<dbReference type="Pfam" id="PF00126">
    <property type="entry name" value="HTH_1"/>
    <property type="match status" value="1"/>
</dbReference>
<dbReference type="EMBL" id="JAUDCL010000011">
    <property type="protein sequence ID" value="MDM8201114.1"/>
    <property type="molecule type" value="Genomic_DNA"/>
</dbReference>
<dbReference type="Gene3D" id="3.90.550.10">
    <property type="entry name" value="Spore Coat Polysaccharide Biosynthesis Protein SpsA, Chain A"/>
    <property type="match status" value="1"/>
</dbReference>
<dbReference type="PANTHER" id="PTHR43777:SF1">
    <property type="entry name" value="MOLYBDENUM COFACTOR CYTIDYLYLTRANSFERASE"/>
    <property type="match status" value="1"/>
</dbReference>
<sequence length="318" mass="35067">MAFGALIPAAGLSSRMGRFKPLLPLGGSTFLDQLLHTMRAAGVGPVVIVIGWHAEEIEAHLAGQPEVFLVHNPDYARTQMFDSIRQGLPLLQGRCSRFLVAPADVPLPLPDTLRRLLEHPAPFARPIYGGRRGHPAALDAHLIEPLLAAPPSLSLKTALARAGVLPADLPVEDEAVLLDTDTPEDYGLLLSYLARREHTARPLWPQLRLQLWGEQPLFDEEMVRFLELVEACGSMQHACKGMHISYTTAWRRIAAAERTLGFALLERESGGAQGGGSRLTEEGRTLLHRCSAMQRELQACCDRIFEKHFSDYTLPVQD</sequence>
<dbReference type="Pfam" id="PF12804">
    <property type="entry name" value="NTP_transf_3"/>
    <property type="match status" value="1"/>
</dbReference>
<feature type="domain" description="HTH lysR-type" evidence="1">
    <location>
        <begin position="224"/>
        <end position="284"/>
    </location>
</feature>
<evidence type="ECO:0000313" key="3">
    <source>
        <dbReference type="EMBL" id="MDM8201114.1"/>
    </source>
</evidence>
<comment type="caution">
    <text evidence="3">The sequence shown here is derived from an EMBL/GenBank/DDBJ whole genome shotgun (WGS) entry which is preliminary data.</text>
</comment>
<dbReference type="Gene3D" id="1.10.10.10">
    <property type="entry name" value="Winged helix-like DNA-binding domain superfamily/Winged helix DNA-binding domain"/>
    <property type="match status" value="1"/>
</dbReference>
<reference evidence="3 4" key="1">
    <citation type="submission" date="2023-06" db="EMBL/GenBank/DDBJ databases">
        <title>Identification and characterization of horizontal gene transfer across gut microbiota members of farm animals based on homology search.</title>
        <authorList>
            <person name="Schwarzerova J."/>
            <person name="Nykrynova M."/>
            <person name="Jureckova K."/>
            <person name="Cejkova D."/>
            <person name="Rychlik I."/>
        </authorList>
    </citation>
    <scope>NUCLEOTIDE SEQUENCE [LARGE SCALE GENOMIC DNA]</scope>
    <source>
        <strain evidence="3 4">ET340</strain>
    </source>
</reference>
<proteinExistence type="predicted"/>
<gene>
    <name evidence="3" type="ORF">QUW08_07390</name>
</gene>
<name>A0ABT7UQF5_9FIRM</name>
<dbReference type="CDD" id="cd04182">
    <property type="entry name" value="GT_2_like_f"/>
    <property type="match status" value="1"/>
</dbReference>
<evidence type="ECO:0000259" key="1">
    <source>
        <dbReference type="Pfam" id="PF00126"/>
    </source>
</evidence>
<evidence type="ECO:0000313" key="4">
    <source>
        <dbReference type="Proteomes" id="UP001529380"/>
    </source>
</evidence>
<dbReference type="RefSeq" id="WP_289599716.1">
    <property type="nucleotide sequence ID" value="NZ_JAUDCL010000011.1"/>
</dbReference>
<evidence type="ECO:0000259" key="2">
    <source>
        <dbReference type="Pfam" id="PF12804"/>
    </source>
</evidence>